<sequence>MARRLGAAAGSVEPIDDHSCRLRGRADTLEWLASRLLMLGCAFEVHEPPELRAYLRELSARAARAATPGD</sequence>
<evidence type="ECO:0000259" key="1">
    <source>
        <dbReference type="Pfam" id="PF25583"/>
    </source>
</evidence>
<dbReference type="EMBL" id="CP108085">
    <property type="protein sequence ID" value="WUP75833.1"/>
    <property type="molecule type" value="Genomic_DNA"/>
</dbReference>
<evidence type="ECO:0000313" key="3">
    <source>
        <dbReference type="Proteomes" id="UP001432011"/>
    </source>
</evidence>
<evidence type="ECO:0000313" key="2">
    <source>
        <dbReference type="EMBL" id="WUP75833.1"/>
    </source>
</evidence>
<accession>A0ABZ1SUF6</accession>
<protein>
    <submittedName>
        <fullName evidence="2">WYL domain-containing protein</fullName>
    </submittedName>
</protein>
<dbReference type="Pfam" id="PF25583">
    <property type="entry name" value="WCX"/>
    <property type="match status" value="1"/>
</dbReference>
<reference evidence="2" key="1">
    <citation type="submission" date="2022-10" db="EMBL/GenBank/DDBJ databases">
        <title>The complete genomes of actinobacterial strains from the NBC collection.</title>
        <authorList>
            <person name="Joergensen T.S."/>
            <person name="Alvarez Arevalo M."/>
            <person name="Sterndorff E.B."/>
            <person name="Faurdal D."/>
            <person name="Vuksanovic O."/>
            <person name="Mourched A.-S."/>
            <person name="Charusanti P."/>
            <person name="Shaw S."/>
            <person name="Blin K."/>
            <person name="Weber T."/>
        </authorList>
    </citation>
    <scope>NUCLEOTIDE SEQUENCE</scope>
    <source>
        <strain evidence="2">NBC_00254</strain>
    </source>
</reference>
<dbReference type="InterPro" id="IPR057727">
    <property type="entry name" value="WCX_dom"/>
</dbReference>
<gene>
    <name evidence="2" type="ORF">OG913_02025</name>
</gene>
<keyword evidence="3" id="KW-1185">Reference proteome</keyword>
<name>A0ABZ1SUF6_9ACTN</name>
<dbReference type="Proteomes" id="UP001432011">
    <property type="component" value="Chromosome"/>
</dbReference>
<feature type="domain" description="WCX" evidence="1">
    <location>
        <begin position="2"/>
        <end position="63"/>
    </location>
</feature>
<dbReference type="RefSeq" id="WP_328709645.1">
    <property type="nucleotide sequence ID" value="NZ_CP108085.1"/>
</dbReference>
<proteinExistence type="predicted"/>
<organism evidence="2 3">
    <name type="scientific">Microbispora hainanensis</name>
    <dbReference type="NCBI Taxonomy" id="568844"/>
    <lineage>
        <taxon>Bacteria</taxon>
        <taxon>Bacillati</taxon>
        <taxon>Actinomycetota</taxon>
        <taxon>Actinomycetes</taxon>
        <taxon>Streptosporangiales</taxon>
        <taxon>Streptosporangiaceae</taxon>
        <taxon>Microbispora</taxon>
    </lineage>
</organism>